<keyword evidence="2" id="KW-1185">Reference proteome</keyword>
<organism evidence="1 2">
    <name type="scientific">Nocardioides marinisabuli</name>
    <dbReference type="NCBI Taxonomy" id="419476"/>
    <lineage>
        <taxon>Bacteria</taxon>
        <taxon>Bacillati</taxon>
        <taxon>Actinomycetota</taxon>
        <taxon>Actinomycetes</taxon>
        <taxon>Propionibacteriales</taxon>
        <taxon>Nocardioidaceae</taxon>
        <taxon>Nocardioides</taxon>
    </lineage>
</organism>
<evidence type="ECO:0000313" key="1">
    <source>
        <dbReference type="EMBL" id="NYD57577.1"/>
    </source>
</evidence>
<dbReference type="EMBL" id="JACCBE010000001">
    <property type="protein sequence ID" value="NYD57577.1"/>
    <property type="molecule type" value="Genomic_DNA"/>
</dbReference>
<name>A0A7Y9JQ13_9ACTN</name>
<accession>A0A7Y9JQ13</accession>
<dbReference type="AlphaFoldDB" id="A0A7Y9JQ13"/>
<dbReference type="Proteomes" id="UP000516957">
    <property type="component" value="Unassembled WGS sequence"/>
</dbReference>
<reference evidence="1 2" key="1">
    <citation type="submission" date="2020-07" db="EMBL/GenBank/DDBJ databases">
        <title>Sequencing the genomes of 1000 actinobacteria strains.</title>
        <authorList>
            <person name="Klenk H.-P."/>
        </authorList>
    </citation>
    <scope>NUCLEOTIDE SEQUENCE [LARGE SCALE GENOMIC DNA]</scope>
    <source>
        <strain evidence="1 2">DSM 18965</strain>
    </source>
</reference>
<proteinExistence type="predicted"/>
<evidence type="ECO:0000313" key="2">
    <source>
        <dbReference type="Proteomes" id="UP000516957"/>
    </source>
</evidence>
<sequence length="24" mass="2877">MSRVPQRLALTLKRAYFKVRSRSL</sequence>
<comment type="caution">
    <text evidence="1">The sequence shown here is derived from an EMBL/GenBank/DDBJ whole genome shotgun (WGS) entry which is preliminary data.</text>
</comment>
<protein>
    <submittedName>
        <fullName evidence="1">Uncharacterized protein</fullName>
    </submittedName>
</protein>
<gene>
    <name evidence="1" type="ORF">BKA08_001815</name>
</gene>